<gene>
    <name evidence="2" type="ORF">CIB84_001224</name>
</gene>
<accession>A0A2P4TFA2</accession>
<keyword evidence="3" id="KW-1185">Reference proteome</keyword>
<organism evidence="2 3">
    <name type="scientific">Bambusicola thoracicus</name>
    <name type="common">Chinese bamboo-partridge</name>
    <name type="synonym">Perdix thoracica</name>
    <dbReference type="NCBI Taxonomy" id="9083"/>
    <lineage>
        <taxon>Eukaryota</taxon>
        <taxon>Metazoa</taxon>
        <taxon>Chordata</taxon>
        <taxon>Craniata</taxon>
        <taxon>Vertebrata</taxon>
        <taxon>Euteleostomi</taxon>
        <taxon>Archelosauria</taxon>
        <taxon>Archosauria</taxon>
        <taxon>Dinosauria</taxon>
        <taxon>Saurischia</taxon>
        <taxon>Theropoda</taxon>
        <taxon>Coelurosauria</taxon>
        <taxon>Aves</taxon>
        <taxon>Neognathae</taxon>
        <taxon>Galloanserae</taxon>
        <taxon>Galliformes</taxon>
        <taxon>Phasianidae</taxon>
        <taxon>Perdicinae</taxon>
        <taxon>Bambusicola</taxon>
    </lineage>
</organism>
<name>A0A2P4TFA2_BAMTH</name>
<protein>
    <submittedName>
        <fullName evidence="2">Uncharacterized protein</fullName>
    </submittedName>
</protein>
<evidence type="ECO:0000313" key="3">
    <source>
        <dbReference type="Proteomes" id="UP000237246"/>
    </source>
</evidence>
<proteinExistence type="predicted"/>
<feature type="region of interest" description="Disordered" evidence="1">
    <location>
        <begin position="1"/>
        <end position="55"/>
    </location>
</feature>
<evidence type="ECO:0000256" key="1">
    <source>
        <dbReference type="SAM" id="MobiDB-lite"/>
    </source>
</evidence>
<reference evidence="2 3" key="1">
    <citation type="submission" date="2018-01" db="EMBL/GenBank/DDBJ databases">
        <title>Comparison of the Chinese Bamboo Partridge and Red Junglefowl genome sequences highlights the importance of demography in genome evolution.</title>
        <authorList>
            <person name="Tiley G.P."/>
            <person name="Kimball R.T."/>
            <person name="Braun E.L."/>
            <person name="Burleigh J.G."/>
        </authorList>
    </citation>
    <scope>NUCLEOTIDE SEQUENCE [LARGE SCALE GENOMIC DNA]</scope>
    <source>
        <strain evidence="2">RTK389</strain>
        <tissue evidence="2">Blood</tissue>
    </source>
</reference>
<comment type="caution">
    <text evidence="2">The sequence shown here is derived from an EMBL/GenBank/DDBJ whole genome shotgun (WGS) entry which is preliminary data.</text>
</comment>
<sequence length="55" mass="6172">MKSMKQSGTWRKPLSSFVQRRSGCRSPGSIRPHARSLTKPGVTGNHLIHGKPLRY</sequence>
<dbReference type="Proteomes" id="UP000237246">
    <property type="component" value="Unassembled WGS sequence"/>
</dbReference>
<evidence type="ECO:0000313" key="2">
    <source>
        <dbReference type="EMBL" id="POI35026.1"/>
    </source>
</evidence>
<dbReference type="EMBL" id="PPHD01000918">
    <property type="protein sequence ID" value="POI35026.1"/>
    <property type="molecule type" value="Genomic_DNA"/>
</dbReference>
<dbReference type="AlphaFoldDB" id="A0A2P4TFA2"/>